<keyword evidence="2" id="KW-1185">Reference proteome</keyword>
<dbReference type="GO" id="GO:0016810">
    <property type="term" value="F:hydrolase activity, acting on carbon-nitrogen (but not peptide) bonds"/>
    <property type="evidence" value="ECO:0007669"/>
    <property type="project" value="InterPro"/>
</dbReference>
<gene>
    <name evidence="1" type="ORF">ADIWIN_3196</name>
</gene>
<organism evidence="1 2">
    <name type="scientific">Winogradskyella psychrotolerans RS-3</name>
    <dbReference type="NCBI Taxonomy" id="641526"/>
    <lineage>
        <taxon>Bacteria</taxon>
        <taxon>Pseudomonadati</taxon>
        <taxon>Bacteroidota</taxon>
        <taxon>Flavobacteriia</taxon>
        <taxon>Flavobacteriales</taxon>
        <taxon>Flavobacteriaceae</taxon>
        <taxon>Winogradskyella</taxon>
    </lineage>
</organism>
<evidence type="ECO:0000313" key="1">
    <source>
        <dbReference type="EMBL" id="EPR71749.1"/>
    </source>
</evidence>
<reference evidence="1 2" key="1">
    <citation type="journal article" date="2013" name="Genome Announc.">
        <title>Draft Genome Sequence of Winogradskyella psychrotolerans RS-3T, Isolated from the Marine Transect of Kongsfjorden, Ny-Alesund, Svalbard, Arctic Ocean.</title>
        <authorList>
            <person name="Kumar Pinnaka A."/>
            <person name="Ara S."/>
            <person name="Singh A."/>
            <person name="Shivaji S."/>
        </authorList>
    </citation>
    <scope>NUCLEOTIDE SEQUENCE [LARGE SCALE GENOMIC DNA]</scope>
    <source>
        <strain evidence="1 2">RS-3</strain>
    </source>
</reference>
<dbReference type="STRING" id="641526.ADIWIN_3196"/>
<dbReference type="SUPFAM" id="SSF51338">
    <property type="entry name" value="Composite domain of metallo-dependent hydrolases"/>
    <property type="match status" value="1"/>
</dbReference>
<dbReference type="Proteomes" id="UP000014962">
    <property type="component" value="Unassembled WGS sequence"/>
</dbReference>
<protein>
    <submittedName>
        <fullName evidence="1">Amidohydrolase-like protein</fullName>
    </submittedName>
</protein>
<evidence type="ECO:0000313" key="2">
    <source>
        <dbReference type="Proteomes" id="UP000014962"/>
    </source>
</evidence>
<accession>S7WYB6</accession>
<dbReference type="InterPro" id="IPR011059">
    <property type="entry name" value="Metal-dep_hydrolase_composite"/>
</dbReference>
<dbReference type="Gene3D" id="2.30.40.10">
    <property type="entry name" value="Urease, subunit C, domain 1"/>
    <property type="match status" value="1"/>
</dbReference>
<keyword evidence="1" id="KW-0378">Hydrolase</keyword>
<proteinExistence type="predicted"/>
<name>S7WYB6_9FLAO</name>
<dbReference type="AlphaFoldDB" id="S7WYB6"/>
<dbReference type="eggNOG" id="COG1228">
    <property type="taxonomic scope" value="Bacteria"/>
</dbReference>
<comment type="caution">
    <text evidence="1">The sequence shown here is derived from an EMBL/GenBank/DDBJ whole genome shotgun (WGS) entry which is preliminary data.</text>
</comment>
<dbReference type="EMBL" id="ATMR01000145">
    <property type="protein sequence ID" value="EPR71749.1"/>
    <property type="molecule type" value="Genomic_DNA"/>
</dbReference>
<sequence length="88" mass="9441">MCSFSLFAQDYFPSNSGVIANNSNYTAFTNATIHVSPTEVLNNATLLIKDGKVVSVGKSVNIPKNTTKIDLSGKPFTHLLLICTPPLV</sequence>